<sequence>MFNVRRSAYQGWYWIAMELLVMSNAIKDRYHPCCLARAMVTGRWHEQCRWKRWLKFAEGYNSSFPFGATVDVAPSRGFIFCAVGGFLNMLSDYGQLVLCYTR</sequence>
<name>A0A5S6QIA8_TRIMR</name>
<evidence type="ECO:0000313" key="1">
    <source>
        <dbReference type="Proteomes" id="UP000046395"/>
    </source>
</evidence>
<proteinExistence type="predicted"/>
<accession>A0A5S6QIA8</accession>
<keyword evidence="1" id="KW-1185">Reference proteome</keyword>
<organism evidence="1 2">
    <name type="scientific">Trichuris muris</name>
    <name type="common">Mouse whipworm</name>
    <dbReference type="NCBI Taxonomy" id="70415"/>
    <lineage>
        <taxon>Eukaryota</taxon>
        <taxon>Metazoa</taxon>
        <taxon>Ecdysozoa</taxon>
        <taxon>Nematoda</taxon>
        <taxon>Enoplea</taxon>
        <taxon>Dorylaimia</taxon>
        <taxon>Trichinellida</taxon>
        <taxon>Trichuridae</taxon>
        <taxon>Trichuris</taxon>
    </lineage>
</organism>
<dbReference type="AlphaFoldDB" id="A0A5S6QIA8"/>
<protein>
    <submittedName>
        <fullName evidence="2">Uncharacterized protein</fullName>
    </submittedName>
</protein>
<reference evidence="2" key="1">
    <citation type="submission" date="2019-12" db="UniProtKB">
        <authorList>
            <consortium name="WormBaseParasite"/>
        </authorList>
    </citation>
    <scope>IDENTIFICATION</scope>
</reference>
<dbReference type="WBParaSite" id="TMUE_2000006948.1">
    <property type="protein sequence ID" value="TMUE_2000006948.1"/>
    <property type="gene ID" value="WBGene00286034"/>
</dbReference>
<dbReference type="Proteomes" id="UP000046395">
    <property type="component" value="Unassembled WGS sequence"/>
</dbReference>
<evidence type="ECO:0000313" key="2">
    <source>
        <dbReference type="WBParaSite" id="TMUE_2000006948.1"/>
    </source>
</evidence>